<protein>
    <recommendedName>
        <fullName evidence="1">Rhodopsin domain-containing protein</fullName>
    </recommendedName>
</protein>
<accession>A0AAE0N0W6</accession>
<organism evidence="2 3">
    <name type="scientific">Podospora didyma</name>
    <dbReference type="NCBI Taxonomy" id="330526"/>
    <lineage>
        <taxon>Eukaryota</taxon>
        <taxon>Fungi</taxon>
        <taxon>Dikarya</taxon>
        <taxon>Ascomycota</taxon>
        <taxon>Pezizomycotina</taxon>
        <taxon>Sordariomycetes</taxon>
        <taxon>Sordariomycetidae</taxon>
        <taxon>Sordariales</taxon>
        <taxon>Podosporaceae</taxon>
        <taxon>Podospora</taxon>
    </lineage>
</organism>
<feature type="domain" description="Rhodopsin" evidence="1">
    <location>
        <begin position="15"/>
        <end position="102"/>
    </location>
</feature>
<comment type="caution">
    <text evidence="2">The sequence shown here is derived from an EMBL/GenBank/DDBJ whole genome shotgun (WGS) entry which is preliminary data.</text>
</comment>
<name>A0AAE0N0W6_9PEZI</name>
<dbReference type="Proteomes" id="UP001285441">
    <property type="component" value="Unassembled WGS sequence"/>
</dbReference>
<reference evidence="2" key="2">
    <citation type="submission" date="2023-06" db="EMBL/GenBank/DDBJ databases">
        <authorList>
            <consortium name="Lawrence Berkeley National Laboratory"/>
            <person name="Haridas S."/>
            <person name="Hensen N."/>
            <person name="Bonometti L."/>
            <person name="Westerberg I."/>
            <person name="Brannstrom I.O."/>
            <person name="Guillou S."/>
            <person name="Cros-Aarteil S."/>
            <person name="Calhoun S."/>
            <person name="Kuo A."/>
            <person name="Mondo S."/>
            <person name="Pangilinan J."/>
            <person name="Riley R."/>
            <person name="LaButti K."/>
            <person name="Andreopoulos B."/>
            <person name="Lipzen A."/>
            <person name="Chen C."/>
            <person name="Yanf M."/>
            <person name="Daum C."/>
            <person name="Ng V."/>
            <person name="Clum A."/>
            <person name="Steindorff A."/>
            <person name="Ohm R."/>
            <person name="Martin F."/>
            <person name="Silar P."/>
            <person name="Natvig D."/>
            <person name="Lalanne C."/>
            <person name="Gautier V."/>
            <person name="Ament-velasquez S.L."/>
            <person name="Kruys A."/>
            <person name="Hutchinson M.I."/>
            <person name="Powell A.J."/>
            <person name="Barry K."/>
            <person name="Miller A.N."/>
            <person name="Grigoriev I.V."/>
            <person name="Debuchy R."/>
            <person name="Gladieux P."/>
            <person name="Thoren M.H."/>
            <person name="Johannesson H."/>
        </authorList>
    </citation>
    <scope>NUCLEOTIDE SEQUENCE</scope>
    <source>
        <strain evidence="2">CBS 232.78</strain>
    </source>
</reference>
<sequence>MLFCLGRDTQVYIARIRTRYHKGVFGAADYTITVAMVAKALSASFTTVAIQHGFGKHTPTIPDGTAGLVTISNYLLGARRTGVIASGFARISIASLILPILRPGWRRRLV</sequence>
<dbReference type="Pfam" id="PF20684">
    <property type="entry name" value="Fung_rhodopsin"/>
    <property type="match status" value="1"/>
</dbReference>
<evidence type="ECO:0000313" key="2">
    <source>
        <dbReference type="EMBL" id="KAK3366582.1"/>
    </source>
</evidence>
<dbReference type="InterPro" id="IPR049326">
    <property type="entry name" value="Rhodopsin_dom_fungi"/>
</dbReference>
<evidence type="ECO:0000259" key="1">
    <source>
        <dbReference type="Pfam" id="PF20684"/>
    </source>
</evidence>
<dbReference type="EMBL" id="JAULSW010000012">
    <property type="protein sequence ID" value="KAK3366582.1"/>
    <property type="molecule type" value="Genomic_DNA"/>
</dbReference>
<proteinExistence type="predicted"/>
<dbReference type="AlphaFoldDB" id="A0AAE0N0W6"/>
<reference evidence="2" key="1">
    <citation type="journal article" date="2023" name="Mol. Phylogenet. Evol.">
        <title>Genome-scale phylogeny and comparative genomics of the fungal order Sordariales.</title>
        <authorList>
            <person name="Hensen N."/>
            <person name="Bonometti L."/>
            <person name="Westerberg I."/>
            <person name="Brannstrom I.O."/>
            <person name="Guillou S."/>
            <person name="Cros-Aarteil S."/>
            <person name="Calhoun S."/>
            <person name="Haridas S."/>
            <person name="Kuo A."/>
            <person name="Mondo S."/>
            <person name="Pangilinan J."/>
            <person name="Riley R."/>
            <person name="LaButti K."/>
            <person name="Andreopoulos B."/>
            <person name="Lipzen A."/>
            <person name="Chen C."/>
            <person name="Yan M."/>
            <person name="Daum C."/>
            <person name="Ng V."/>
            <person name="Clum A."/>
            <person name="Steindorff A."/>
            <person name="Ohm R.A."/>
            <person name="Martin F."/>
            <person name="Silar P."/>
            <person name="Natvig D.O."/>
            <person name="Lalanne C."/>
            <person name="Gautier V."/>
            <person name="Ament-Velasquez S.L."/>
            <person name="Kruys A."/>
            <person name="Hutchinson M.I."/>
            <person name="Powell A.J."/>
            <person name="Barry K."/>
            <person name="Miller A.N."/>
            <person name="Grigoriev I.V."/>
            <person name="Debuchy R."/>
            <person name="Gladieux P."/>
            <person name="Hiltunen Thoren M."/>
            <person name="Johannesson H."/>
        </authorList>
    </citation>
    <scope>NUCLEOTIDE SEQUENCE</scope>
    <source>
        <strain evidence="2">CBS 232.78</strain>
    </source>
</reference>
<evidence type="ECO:0000313" key="3">
    <source>
        <dbReference type="Proteomes" id="UP001285441"/>
    </source>
</evidence>
<gene>
    <name evidence="2" type="ORF">B0H63DRAFT_456259</name>
</gene>
<keyword evidence="3" id="KW-1185">Reference proteome</keyword>